<feature type="region of interest" description="Disordered" evidence="1">
    <location>
        <begin position="202"/>
        <end position="225"/>
    </location>
</feature>
<dbReference type="Proteomes" id="UP001172687">
    <property type="component" value="Unassembled WGS sequence"/>
</dbReference>
<organism evidence="2 3">
    <name type="scientific">Mycolicibacterium austroafricanum</name>
    <name type="common">Mycobacterium austroafricanum</name>
    <dbReference type="NCBI Taxonomy" id="39687"/>
    <lineage>
        <taxon>Bacteria</taxon>
        <taxon>Bacillati</taxon>
        <taxon>Actinomycetota</taxon>
        <taxon>Actinomycetes</taxon>
        <taxon>Mycobacteriales</taxon>
        <taxon>Mycobacteriaceae</taxon>
        <taxon>Mycolicibacterium</taxon>
    </lineage>
</organism>
<name>A0ABT8HGE0_MYCAO</name>
<evidence type="ECO:0000256" key="1">
    <source>
        <dbReference type="SAM" id="MobiDB-lite"/>
    </source>
</evidence>
<dbReference type="Pfam" id="PF13481">
    <property type="entry name" value="AAA_25"/>
    <property type="match status" value="1"/>
</dbReference>
<dbReference type="SUPFAM" id="SSF52540">
    <property type="entry name" value="P-loop containing nucleoside triphosphate hydrolases"/>
    <property type="match status" value="1"/>
</dbReference>
<reference evidence="2" key="1">
    <citation type="submission" date="2023-07" db="EMBL/GenBank/DDBJ databases">
        <title>Degradation of tert-butanol by M. austroafricanum TBA100.</title>
        <authorList>
            <person name="Helbich S."/>
            <person name="Vainshtein Y."/>
        </authorList>
    </citation>
    <scope>NUCLEOTIDE SEQUENCE</scope>
    <source>
        <strain evidence="2">TBA100</strain>
    </source>
</reference>
<keyword evidence="3" id="KW-1185">Reference proteome</keyword>
<evidence type="ECO:0000313" key="2">
    <source>
        <dbReference type="EMBL" id="MDN4519605.1"/>
    </source>
</evidence>
<accession>A0ABT8HGE0</accession>
<dbReference type="Gene3D" id="3.40.50.300">
    <property type="entry name" value="P-loop containing nucleotide triphosphate hydrolases"/>
    <property type="match status" value="1"/>
</dbReference>
<dbReference type="InterPro" id="IPR027417">
    <property type="entry name" value="P-loop_NTPase"/>
</dbReference>
<comment type="caution">
    <text evidence="2">The sequence shown here is derived from an EMBL/GenBank/DDBJ whole genome shotgun (WGS) entry which is preliminary data.</text>
</comment>
<sequence length="546" mass="59934">MTKNTDKRKYRPHRSAPTPALPATGGDFLDDADQDARARQALSLGAPLYMFDWTPAVTDEVRQHNLDALTRWEAELDSTREAKRQSRIDGEPSRDQKRHIALRCLEYAQRKLSEKPEGERDDATRDAIYELGKFVNEDYLSAAEVAQAIEDAAKVNGLADDRTNGGLAKVRKDVPRGLAKAKRDGVAVDWTRFDWLYDDGGHDTATGDPSESGGGADDEFDDDETPRLATGLLTRSDLLALPDPEPLIDNVLDQGTTALLYGKWGTLKTFIALDWAASVATGRRWQGRMTAVRRVLYIVGEGAWGFKGRVRSWETGWQRTIADESLSVMPMPVNLLKASEVAELAALIRWGGYGFIILDTLARCMVGGEENSAKDSGVVVDAMTRLRGATPGGRGVVLGVHHAGKDTKTLRGSSAFEAGVDTVYFTSRDEQVITLTREKRKDGPEADVHLVEFDPIPGTLSGTLRMSHGMSHEAETGERTATLRLIMSQHFSLTGASAAEVRRIAVDDGPLTRATFYRALSDLIEQGWLTNTGSDKRPFYRIAAAN</sequence>
<dbReference type="EMBL" id="JAUHTC010000055">
    <property type="protein sequence ID" value="MDN4519605.1"/>
    <property type="molecule type" value="Genomic_DNA"/>
</dbReference>
<dbReference type="RefSeq" id="WP_222882580.1">
    <property type="nucleotide sequence ID" value="NZ_CP082191.1"/>
</dbReference>
<protein>
    <submittedName>
        <fullName evidence="2">AAA family ATPase</fullName>
    </submittedName>
</protein>
<proteinExistence type="predicted"/>
<evidence type="ECO:0000313" key="3">
    <source>
        <dbReference type="Proteomes" id="UP001172687"/>
    </source>
</evidence>
<feature type="region of interest" description="Disordered" evidence="1">
    <location>
        <begin position="1"/>
        <end position="30"/>
    </location>
</feature>
<gene>
    <name evidence="2" type="ORF">QYF68_17540</name>
</gene>